<dbReference type="InterPro" id="IPR000595">
    <property type="entry name" value="cNMP-bd_dom"/>
</dbReference>
<keyword evidence="18" id="KW-1185">Reference proteome</keyword>
<dbReference type="AlphaFoldDB" id="A0A8J5XIH5"/>
<evidence type="ECO:0000256" key="15">
    <source>
        <dbReference type="SAM" id="SignalP"/>
    </source>
</evidence>
<dbReference type="InterPro" id="IPR055272">
    <property type="entry name" value="POPDC1-3_dom"/>
</dbReference>
<feature type="region of interest" description="Disordered" evidence="14">
    <location>
        <begin position="400"/>
        <end position="429"/>
    </location>
</feature>
<proteinExistence type="inferred from homology"/>
<feature type="region of interest" description="Disordered" evidence="14">
    <location>
        <begin position="33"/>
        <end position="72"/>
    </location>
</feature>
<keyword evidence="12" id="KW-0472">Membrane</keyword>
<evidence type="ECO:0000259" key="16">
    <source>
        <dbReference type="PROSITE" id="PS50042"/>
    </source>
</evidence>
<keyword evidence="15" id="KW-0732">Signal</keyword>
<evidence type="ECO:0000256" key="1">
    <source>
        <dbReference type="ARBA" id="ARBA00004124"/>
    </source>
</evidence>
<comment type="similarity">
    <text evidence="4">Belongs to the popeye family.</text>
</comment>
<dbReference type="SUPFAM" id="SSF51206">
    <property type="entry name" value="cAMP-binding domain-like"/>
    <property type="match status" value="1"/>
</dbReference>
<feature type="compositionally biased region" description="Low complexity" evidence="14">
    <location>
        <begin position="33"/>
        <end position="53"/>
    </location>
</feature>
<dbReference type="GO" id="GO:0016328">
    <property type="term" value="C:lateral plasma membrane"/>
    <property type="evidence" value="ECO:0007669"/>
    <property type="project" value="UniProtKB-SubCell"/>
</dbReference>
<keyword evidence="11" id="KW-1133">Transmembrane helix</keyword>
<evidence type="ECO:0000256" key="4">
    <source>
        <dbReference type="ARBA" id="ARBA00007146"/>
    </source>
</evidence>
<feature type="compositionally biased region" description="Basic and acidic residues" evidence="14">
    <location>
        <begin position="420"/>
        <end position="429"/>
    </location>
</feature>
<keyword evidence="8" id="KW-0812">Transmembrane</keyword>
<sequence length="429" mass="47330">MAPSSDGRRSHSRRAALLLLLACAAPAADSLRARAPTLRRASGPCRARPRAAAPAPPAEPRPSESIFTGRWVEPDKPPREEASLLTLAVVAQGALDDYRRGRGLNGTRLSQEWTRLLARVDRGDFRWEFLTPWRREPLTPVDKAIVCASFISAAIISQEIWDPEASLWDHLSYLVFFFAYAIANNSTLRQLAILGSTFEIFAFLFDEGGPERAEIVPVSYELLFIVINSYYALRAYIAEQPVELADVERRVYEACFQPTGLSPRQFVKLLERAEWHVSVDGELLCEQGAPVKDVFVPLSGNFSIVTAERGRVALIGLYNLVGEVSLLENLQSAGGSFHKRAIASMLAEPGSTYVRWPQRAFYELMQEDADFAGAMQLMISKALSRKLLALWETDEPADARARAAGGGEPLARAGALAATARRDEREGGK</sequence>
<protein>
    <recommendedName>
        <fullName evidence="16">Cyclic nucleotide-binding domain-containing protein</fullName>
    </recommendedName>
</protein>
<keyword evidence="5" id="KW-0796">Tight junction</keyword>
<evidence type="ECO:0000256" key="12">
    <source>
        <dbReference type="ARBA" id="ARBA00023136"/>
    </source>
</evidence>
<feature type="compositionally biased region" description="Low complexity" evidence="14">
    <location>
        <begin position="409"/>
        <end position="419"/>
    </location>
</feature>
<evidence type="ECO:0000313" key="17">
    <source>
        <dbReference type="EMBL" id="KAG8461762.1"/>
    </source>
</evidence>
<evidence type="ECO:0000256" key="14">
    <source>
        <dbReference type="SAM" id="MobiDB-lite"/>
    </source>
</evidence>
<feature type="chain" id="PRO_5035174608" description="Cyclic nucleotide-binding domain-containing protein" evidence="15">
    <location>
        <begin position="31"/>
        <end position="429"/>
    </location>
</feature>
<evidence type="ECO:0000256" key="6">
    <source>
        <dbReference type="ARBA" id="ARBA00022473"/>
    </source>
</evidence>
<evidence type="ECO:0000256" key="11">
    <source>
        <dbReference type="ARBA" id="ARBA00022989"/>
    </source>
</evidence>
<dbReference type="EMBL" id="JAGTXO010000024">
    <property type="protein sequence ID" value="KAG8461762.1"/>
    <property type="molecule type" value="Genomic_DNA"/>
</dbReference>
<dbReference type="Proteomes" id="UP000751190">
    <property type="component" value="Unassembled WGS sequence"/>
</dbReference>
<dbReference type="InterPro" id="IPR014710">
    <property type="entry name" value="RmlC-like_jellyroll"/>
</dbReference>
<evidence type="ECO:0000256" key="5">
    <source>
        <dbReference type="ARBA" id="ARBA00022427"/>
    </source>
</evidence>
<keyword evidence="9" id="KW-0130">Cell adhesion</keyword>
<dbReference type="GO" id="GO:0007155">
    <property type="term" value="P:cell adhesion"/>
    <property type="evidence" value="ECO:0007669"/>
    <property type="project" value="UniProtKB-KW"/>
</dbReference>
<dbReference type="PANTHER" id="PTHR12101:SF17">
    <property type="entry name" value="BLOOD VESSEL EPICARDIAL SUBSTANCE"/>
    <property type="match status" value="1"/>
</dbReference>
<evidence type="ECO:0000256" key="7">
    <source>
        <dbReference type="ARBA" id="ARBA00022475"/>
    </source>
</evidence>
<keyword evidence="10" id="KW-0965">Cell junction</keyword>
<comment type="subcellular location">
    <subcellularLocation>
        <location evidence="3">Cell junction</location>
        <location evidence="3">Tight junction</location>
    </subcellularLocation>
    <subcellularLocation>
        <location evidence="1">Lateral cell membrane</location>
    </subcellularLocation>
    <subcellularLocation>
        <location evidence="2">Membrane</location>
        <topology evidence="2">Multi-pass membrane protein</topology>
    </subcellularLocation>
</comment>
<evidence type="ECO:0000256" key="3">
    <source>
        <dbReference type="ARBA" id="ARBA00004435"/>
    </source>
</evidence>
<evidence type="ECO:0000256" key="10">
    <source>
        <dbReference type="ARBA" id="ARBA00022949"/>
    </source>
</evidence>
<dbReference type="CDD" id="cd00038">
    <property type="entry name" value="CAP_ED"/>
    <property type="match status" value="1"/>
</dbReference>
<keyword evidence="6" id="KW-0217">Developmental protein</keyword>
<dbReference type="InterPro" id="IPR018490">
    <property type="entry name" value="cNMP-bd_dom_sf"/>
</dbReference>
<keyword evidence="13" id="KW-0325">Glycoprotein</keyword>
<dbReference type="Gene3D" id="2.60.120.10">
    <property type="entry name" value="Jelly Rolls"/>
    <property type="match status" value="1"/>
</dbReference>
<dbReference type="PANTHER" id="PTHR12101">
    <property type="entry name" value="POPEYE DOMAIN CONTAINING PROTEIN"/>
    <property type="match status" value="1"/>
</dbReference>
<dbReference type="InterPro" id="IPR006916">
    <property type="entry name" value="POPDC1-3"/>
</dbReference>
<dbReference type="GO" id="GO:0030552">
    <property type="term" value="F:cAMP binding"/>
    <property type="evidence" value="ECO:0007669"/>
    <property type="project" value="TreeGrafter"/>
</dbReference>
<keyword evidence="7" id="KW-1003">Cell membrane</keyword>
<reference evidence="17" key="1">
    <citation type="submission" date="2021-05" db="EMBL/GenBank/DDBJ databases">
        <title>The genome of the haptophyte Pavlova lutheri (Diacronema luteri, Pavlovales) - a model for lipid biosynthesis in eukaryotic algae.</title>
        <authorList>
            <person name="Hulatt C.J."/>
            <person name="Posewitz M.C."/>
        </authorList>
    </citation>
    <scope>NUCLEOTIDE SEQUENCE</scope>
    <source>
        <strain evidence="17">NIVA-4/92</strain>
    </source>
</reference>
<dbReference type="PROSITE" id="PS50042">
    <property type="entry name" value="CNMP_BINDING_3"/>
    <property type="match status" value="1"/>
</dbReference>
<evidence type="ECO:0000256" key="2">
    <source>
        <dbReference type="ARBA" id="ARBA00004141"/>
    </source>
</evidence>
<evidence type="ECO:0000256" key="9">
    <source>
        <dbReference type="ARBA" id="ARBA00022889"/>
    </source>
</evidence>
<evidence type="ECO:0000256" key="13">
    <source>
        <dbReference type="ARBA" id="ARBA00023180"/>
    </source>
</evidence>
<feature type="signal peptide" evidence="15">
    <location>
        <begin position="1"/>
        <end position="30"/>
    </location>
</feature>
<feature type="domain" description="Cyclic nucleotide-binding" evidence="16">
    <location>
        <begin position="260"/>
        <end position="370"/>
    </location>
</feature>
<organism evidence="17 18">
    <name type="scientific">Diacronema lutheri</name>
    <name type="common">Unicellular marine alga</name>
    <name type="synonym">Monochrysis lutheri</name>
    <dbReference type="NCBI Taxonomy" id="2081491"/>
    <lineage>
        <taxon>Eukaryota</taxon>
        <taxon>Haptista</taxon>
        <taxon>Haptophyta</taxon>
        <taxon>Pavlovophyceae</taxon>
        <taxon>Pavlovales</taxon>
        <taxon>Pavlovaceae</taxon>
        <taxon>Diacronema</taxon>
    </lineage>
</organism>
<dbReference type="OrthoDB" id="10505116at2759"/>
<dbReference type="GO" id="GO:0005923">
    <property type="term" value="C:bicellular tight junction"/>
    <property type="evidence" value="ECO:0007669"/>
    <property type="project" value="UniProtKB-SubCell"/>
</dbReference>
<name>A0A8J5XIH5_DIALT</name>
<gene>
    <name evidence="17" type="ORF">KFE25_001380</name>
</gene>
<accession>A0A8J5XIH5</accession>
<evidence type="ECO:0000256" key="8">
    <source>
        <dbReference type="ARBA" id="ARBA00022692"/>
    </source>
</evidence>
<dbReference type="Pfam" id="PF04831">
    <property type="entry name" value="POPDC1-3"/>
    <property type="match status" value="1"/>
</dbReference>
<comment type="caution">
    <text evidence="17">The sequence shown here is derived from an EMBL/GenBank/DDBJ whole genome shotgun (WGS) entry which is preliminary data.</text>
</comment>
<evidence type="ECO:0000313" key="18">
    <source>
        <dbReference type="Proteomes" id="UP000751190"/>
    </source>
</evidence>